<accession>A0A9W9Y3Q3</accession>
<dbReference type="Proteomes" id="UP001149954">
    <property type="component" value="Unassembled WGS sequence"/>
</dbReference>
<comment type="similarity">
    <text evidence="2">Belongs to the cytochrome P450 family.</text>
</comment>
<name>A0A9W9Y3Q3_9EURO</name>
<dbReference type="PANTHER" id="PTHR46206:SF10">
    <property type="entry name" value="CYTOCHROME P450 MONOOXYGENASE AUSI"/>
    <property type="match status" value="1"/>
</dbReference>
<dbReference type="Gene3D" id="1.10.630.10">
    <property type="entry name" value="Cytochrome P450"/>
    <property type="match status" value="1"/>
</dbReference>
<dbReference type="GO" id="GO:0020037">
    <property type="term" value="F:heme binding"/>
    <property type="evidence" value="ECO:0007669"/>
    <property type="project" value="InterPro"/>
</dbReference>
<dbReference type="GO" id="GO:0043386">
    <property type="term" value="P:mycotoxin biosynthetic process"/>
    <property type="evidence" value="ECO:0007669"/>
    <property type="project" value="UniProtKB-ARBA"/>
</dbReference>
<evidence type="ECO:0000256" key="3">
    <source>
        <dbReference type="ARBA" id="ARBA00022723"/>
    </source>
</evidence>
<gene>
    <name evidence="7" type="ORF">N7463_000069</name>
</gene>
<dbReference type="InterPro" id="IPR002403">
    <property type="entry name" value="Cyt_P450_E_grp-IV"/>
</dbReference>
<dbReference type="Pfam" id="PF00067">
    <property type="entry name" value="p450"/>
    <property type="match status" value="1"/>
</dbReference>
<keyword evidence="6" id="KW-0349">Heme</keyword>
<evidence type="ECO:0000256" key="2">
    <source>
        <dbReference type="ARBA" id="ARBA00010617"/>
    </source>
</evidence>
<protein>
    <recommendedName>
        <fullName evidence="9">Cytochrome P450</fullName>
    </recommendedName>
</protein>
<dbReference type="CDD" id="cd11041">
    <property type="entry name" value="CYP503A1-like"/>
    <property type="match status" value="1"/>
</dbReference>
<keyword evidence="8" id="KW-1185">Reference proteome</keyword>
<dbReference type="EMBL" id="JAPWDS010000001">
    <property type="protein sequence ID" value="KAJ5519616.1"/>
    <property type="molecule type" value="Genomic_DNA"/>
</dbReference>
<reference evidence="7" key="1">
    <citation type="submission" date="2022-12" db="EMBL/GenBank/DDBJ databases">
        <authorList>
            <person name="Petersen C."/>
        </authorList>
    </citation>
    <scope>NUCLEOTIDE SEQUENCE</scope>
    <source>
        <strain evidence="7">IBT 29495</strain>
    </source>
</reference>
<dbReference type="GO" id="GO:0005506">
    <property type="term" value="F:iron ion binding"/>
    <property type="evidence" value="ECO:0007669"/>
    <property type="project" value="InterPro"/>
</dbReference>
<reference evidence="7" key="2">
    <citation type="journal article" date="2023" name="IMA Fungus">
        <title>Comparative genomic study of the Penicillium genus elucidates a diverse pangenome and 15 lateral gene transfer events.</title>
        <authorList>
            <person name="Petersen C."/>
            <person name="Sorensen T."/>
            <person name="Nielsen M.R."/>
            <person name="Sondergaard T.E."/>
            <person name="Sorensen J.L."/>
            <person name="Fitzpatrick D.A."/>
            <person name="Frisvad J.C."/>
            <person name="Nielsen K.L."/>
        </authorList>
    </citation>
    <scope>NUCLEOTIDE SEQUENCE</scope>
    <source>
        <strain evidence="7">IBT 29495</strain>
    </source>
</reference>
<evidence type="ECO:0008006" key="9">
    <source>
        <dbReference type="Google" id="ProtNLM"/>
    </source>
</evidence>
<keyword evidence="5 6" id="KW-0408">Iron</keyword>
<sequence>MLVDLSSHPELVYNIRAEAVSVVGKEGWSRAGLYQLKLMDSALKESQRLAPNRLLSMGLIAQGDMDLSDGLRIPRGTTLMVSAHHMWDPATYPDPRRYDGYRFPKLRQTSGQEGQHQLVSSTPDHMGIGYGKHACPGRFFAAAQIKAALCNILLKYGLEYRGGQSPSVWSQGIHLFLDPTSRIHVRRRKEEINLSPVSDYADLVECKDPAGLIPLMLATKLRYTDAVDLLLSNIQ</sequence>
<dbReference type="InterPro" id="IPR036396">
    <property type="entry name" value="Cyt_P450_sf"/>
</dbReference>
<dbReference type="AlphaFoldDB" id="A0A9W9Y3Q3"/>
<dbReference type="SUPFAM" id="SSF48264">
    <property type="entry name" value="Cytochrome P450"/>
    <property type="match status" value="1"/>
</dbReference>
<evidence type="ECO:0000313" key="8">
    <source>
        <dbReference type="Proteomes" id="UP001149954"/>
    </source>
</evidence>
<keyword evidence="4" id="KW-0560">Oxidoreductase</keyword>
<evidence type="ECO:0000256" key="1">
    <source>
        <dbReference type="ARBA" id="ARBA00001971"/>
    </source>
</evidence>
<dbReference type="OrthoDB" id="1844152at2759"/>
<feature type="binding site" description="axial binding residue" evidence="6">
    <location>
        <position position="135"/>
    </location>
    <ligand>
        <name>heme</name>
        <dbReference type="ChEBI" id="CHEBI:30413"/>
    </ligand>
    <ligandPart>
        <name>Fe</name>
        <dbReference type="ChEBI" id="CHEBI:18248"/>
    </ligandPart>
</feature>
<dbReference type="PRINTS" id="PR00465">
    <property type="entry name" value="EP450IV"/>
</dbReference>
<organism evidence="7 8">
    <name type="scientific">Penicillium fimorum</name>
    <dbReference type="NCBI Taxonomy" id="1882269"/>
    <lineage>
        <taxon>Eukaryota</taxon>
        <taxon>Fungi</taxon>
        <taxon>Dikarya</taxon>
        <taxon>Ascomycota</taxon>
        <taxon>Pezizomycotina</taxon>
        <taxon>Eurotiomycetes</taxon>
        <taxon>Eurotiomycetidae</taxon>
        <taxon>Eurotiales</taxon>
        <taxon>Aspergillaceae</taxon>
        <taxon>Penicillium</taxon>
    </lineage>
</organism>
<evidence type="ECO:0000256" key="5">
    <source>
        <dbReference type="ARBA" id="ARBA00023004"/>
    </source>
</evidence>
<dbReference type="GO" id="GO:0016705">
    <property type="term" value="F:oxidoreductase activity, acting on paired donors, with incorporation or reduction of molecular oxygen"/>
    <property type="evidence" value="ECO:0007669"/>
    <property type="project" value="InterPro"/>
</dbReference>
<evidence type="ECO:0000313" key="7">
    <source>
        <dbReference type="EMBL" id="KAJ5519616.1"/>
    </source>
</evidence>
<evidence type="ECO:0000256" key="4">
    <source>
        <dbReference type="ARBA" id="ARBA00023002"/>
    </source>
</evidence>
<proteinExistence type="inferred from homology"/>
<dbReference type="GO" id="GO:0004497">
    <property type="term" value="F:monooxygenase activity"/>
    <property type="evidence" value="ECO:0007669"/>
    <property type="project" value="InterPro"/>
</dbReference>
<dbReference type="PANTHER" id="PTHR46206">
    <property type="entry name" value="CYTOCHROME P450"/>
    <property type="match status" value="1"/>
</dbReference>
<comment type="cofactor">
    <cofactor evidence="1 6">
        <name>heme</name>
        <dbReference type="ChEBI" id="CHEBI:30413"/>
    </cofactor>
</comment>
<comment type="caution">
    <text evidence="7">The sequence shown here is derived from an EMBL/GenBank/DDBJ whole genome shotgun (WGS) entry which is preliminary data.</text>
</comment>
<evidence type="ECO:0000256" key="6">
    <source>
        <dbReference type="PIRSR" id="PIRSR602403-1"/>
    </source>
</evidence>
<keyword evidence="3 6" id="KW-0479">Metal-binding</keyword>
<dbReference type="InterPro" id="IPR001128">
    <property type="entry name" value="Cyt_P450"/>
</dbReference>